<dbReference type="STRING" id="647171.MetfoDRAFT_1694"/>
<protein>
    <submittedName>
        <fullName evidence="1">Uncharacterized protein</fullName>
    </submittedName>
</protein>
<reference evidence="1 2" key="1">
    <citation type="submission" date="2011-09" db="EMBL/GenBank/DDBJ databases">
        <title>The draft genome of Methanotorris formicicus Mc-S-70.</title>
        <authorList>
            <consortium name="US DOE Joint Genome Institute (JGI-PGF)"/>
            <person name="Lucas S."/>
            <person name="Han J."/>
            <person name="Lapidus A."/>
            <person name="Cheng J.-F."/>
            <person name="Goodwin L."/>
            <person name="Pitluck S."/>
            <person name="Peters L."/>
            <person name="Land M.L."/>
            <person name="Hauser L."/>
            <person name="Sieprawska-Lupa M."/>
            <person name="Takai K."/>
            <person name="Miyazaki J."/>
            <person name="Whitman W."/>
            <person name="Woyke T.J."/>
        </authorList>
    </citation>
    <scope>NUCLEOTIDE SEQUENCE [LARGE SCALE GENOMIC DNA]</scope>
    <source>
        <strain evidence="1 2">Mc-S-70</strain>
    </source>
</reference>
<gene>
    <name evidence="1" type="ORF">MetfoDRAFT_1694</name>
</gene>
<sequence>MKKPSFIFLTFLILILTNSINAVEFTSIDYKNEYLEPGKTYDIWVVITPDKEINNTVLSITPYGISKEYIQIIKGVDYEGHLFQNEKGIGHFIIKIKITPHLMIMRLLFIVTTQKITNNTQTIEYSKFQLGGEQ</sequence>
<proteinExistence type="predicted"/>
<dbReference type="RefSeq" id="WP_007045117.1">
    <property type="nucleotide sequence ID" value="NZ_AGJL01000054.1"/>
</dbReference>
<dbReference type="Proteomes" id="UP000003706">
    <property type="component" value="Unassembled WGS sequence"/>
</dbReference>
<name>H1L0X0_9EURY</name>
<organism evidence="1 2">
    <name type="scientific">Methanotorris formicicus Mc-S-70</name>
    <dbReference type="NCBI Taxonomy" id="647171"/>
    <lineage>
        <taxon>Archaea</taxon>
        <taxon>Methanobacteriati</taxon>
        <taxon>Methanobacteriota</taxon>
        <taxon>Methanomada group</taxon>
        <taxon>Methanococci</taxon>
        <taxon>Methanococcales</taxon>
        <taxon>Methanocaldococcaceae</taxon>
        <taxon>Methanotorris</taxon>
    </lineage>
</organism>
<dbReference type="EMBL" id="AGJL01000054">
    <property type="protein sequence ID" value="EHP84330.1"/>
    <property type="molecule type" value="Genomic_DNA"/>
</dbReference>
<accession>H1L0X0</accession>
<comment type="caution">
    <text evidence="1">The sequence shown here is derived from an EMBL/GenBank/DDBJ whole genome shotgun (WGS) entry which is preliminary data.</text>
</comment>
<evidence type="ECO:0000313" key="1">
    <source>
        <dbReference type="EMBL" id="EHP84330.1"/>
    </source>
</evidence>
<dbReference type="AlphaFoldDB" id="H1L0X0"/>
<evidence type="ECO:0000313" key="2">
    <source>
        <dbReference type="Proteomes" id="UP000003706"/>
    </source>
</evidence>
<keyword evidence="2" id="KW-1185">Reference proteome</keyword>